<dbReference type="SUPFAM" id="SSF49854">
    <property type="entry name" value="Spermadhesin, CUB domain"/>
    <property type="match status" value="1"/>
</dbReference>
<dbReference type="GO" id="GO:0005576">
    <property type="term" value="C:extracellular region"/>
    <property type="evidence" value="ECO:0007669"/>
    <property type="project" value="UniProtKB-SubCell"/>
</dbReference>
<feature type="domain" description="Peptidase S1" evidence="12">
    <location>
        <begin position="188"/>
        <end position="422"/>
    </location>
</feature>
<dbReference type="SMART" id="SM00020">
    <property type="entry name" value="Tryp_SPc"/>
    <property type="match status" value="1"/>
</dbReference>
<comment type="subcellular location">
    <subcellularLocation>
        <location evidence="1">Secreted</location>
    </subcellularLocation>
</comment>
<evidence type="ECO:0000256" key="7">
    <source>
        <dbReference type="ARBA" id="ARBA00023145"/>
    </source>
</evidence>
<dbReference type="Pfam" id="PF00089">
    <property type="entry name" value="Trypsin"/>
    <property type="match status" value="1"/>
</dbReference>
<evidence type="ECO:0000256" key="9">
    <source>
        <dbReference type="ARBA" id="ARBA00024195"/>
    </source>
</evidence>
<dbReference type="Gene3D" id="2.40.10.10">
    <property type="entry name" value="Trypsin-like serine proteases"/>
    <property type="match status" value="1"/>
</dbReference>
<name>A0A2K8JRA6_9HEMI</name>
<evidence type="ECO:0000256" key="11">
    <source>
        <dbReference type="SAM" id="SignalP"/>
    </source>
</evidence>
<dbReference type="PROSITE" id="PS50240">
    <property type="entry name" value="TRYPSIN_DOM"/>
    <property type="match status" value="1"/>
</dbReference>
<keyword evidence="3 10" id="KW-0645">Protease</keyword>
<keyword evidence="7" id="KW-0865">Zymogen</keyword>
<dbReference type="SUPFAM" id="SSF50494">
    <property type="entry name" value="Trypsin-like serine proteases"/>
    <property type="match status" value="1"/>
</dbReference>
<dbReference type="AlphaFoldDB" id="A0A2K8JRA6"/>
<dbReference type="InterPro" id="IPR000859">
    <property type="entry name" value="CUB_dom"/>
</dbReference>
<evidence type="ECO:0000313" key="13">
    <source>
        <dbReference type="EMBL" id="ATU82415.1"/>
    </source>
</evidence>
<dbReference type="PRINTS" id="PR00722">
    <property type="entry name" value="CHYMOTRYPSIN"/>
</dbReference>
<dbReference type="FunFam" id="2.40.10.10:FF:000146">
    <property type="entry name" value="Serine protease 53"/>
    <property type="match status" value="1"/>
</dbReference>
<evidence type="ECO:0000256" key="5">
    <source>
        <dbReference type="ARBA" id="ARBA00022801"/>
    </source>
</evidence>
<evidence type="ECO:0000256" key="10">
    <source>
        <dbReference type="RuleBase" id="RU363034"/>
    </source>
</evidence>
<keyword evidence="2" id="KW-0964">Secreted</keyword>
<organism evidence="13">
    <name type="scientific">Lethocerus distinctifemur</name>
    <dbReference type="NCBI Taxonomy" id="280095"/>
    <lineage>
        <taxon>Eukaryota</taxon>
        <taxon>Metazoa</taxon>
        <taxon>Ecdysozoa</taxon>
        <taxon>Arthropoda</taxon>
        <taxon>Hexapoda</taxon>
        <taxon>Insecta</taxon>
        <taxon>Pterygota</taxon>
        <taxon>Neoptera</taxon>
        <taxon>Paraneoptera</taxon>
        <taxon>Hemiptera</taxon>
        <taxon>Heteroptera</taxon>
        <taxon>Panheteroptera</taxon>
        <taxon>Nepomorpha</taxon>
        <taxon>Belostomatidae</taxon>
        <taxon>Lethocerinae</taxon>
        <taxon>Lethocerus</taxon>
    </lineage>
</organism>
<evidence type="ECO:0000259" key="12">
    <source>
        <dbReference type="PROSITE" id="PS50240"/>
    </source>
</evidence>
<evidence type="ECO:0000256" key="1">
    <source>
        <dbReference type="ARBA" id="ARBA00004613"/>
    </source>
</evidence>
<dbReference type="InterPro" id="IPR051487">
    <property type="entry name" value="Ser/Thr_Proteases_Immune/Dev"/>
</dbReference>
<feature type="chain" id="PRO_5014998241" evidence="11">
    <location>
        <begin position="20"/>
        <end position="431"/>
    </location>
</feature>
<dbReference type="InterPro" id="IPR033116">
    <property type="entry name" value="TRYPSIN_SER"/>
</dbReference>
<dbReference type="InterPro" id="IPR001314">
    <property type="entry name" value="Peptidase_S1A"/>
</dbReference>
<keyword evidence="5 10" id="KW-0378">Hydrolase</keyword>
<dbReference type="InterPro" id="IPR001254">
    <property type="entry name" value="Trypsin_dom"/>
</dbReference>
<keyword evidence="6 10" id="KW-0720">Serine protease</keyword>
<keyword evidence="4 11" id="KW-0732">Signal</keyword>
<proteinExistence type="evidence at transcript level"/>
<dbReference type="PROSITE" id="PS00135">
    <property type="entry name" value="TRYPSIN_SER"/>
    <property type="match status" value="1"/>
</dbReference>
<evidence type="ECO:0000256" key="2">
    <source>
        <dbReference type="ARBA" id="ARBA00022525"/>
    </source>
</evidence>
<dbReference type="PROSITE" id="PS00134">
    <property type="entry name" value="TRYPSIN_HIS"/>
    <property type="match status" value="1"/>
</dbReference>
<evidence type="ECO:0000256" key="4">
    <source>
        <dbReference type="ARBA" id="ARBA00022729"/>
    </source>
</evidence>
<dbReference type="Gene3D" id="2.60.120.290">
    <property type="entry name" value="Spermadhesin, CUB domain"/>
    <property type="match status" value="1"/>
</dbReference>
<evidence type="ECO:0000256" key="8">
    <source>
        <dbReference type="ARBA" id="ARBA00023157"/>
    </source>
</evidence>
<protein>
    <submittedName>
        <fullName evidence="13">Venom S1 protease with CUB domain 5</fullName>
    </submittedName>
</protein>
<feature type="signal peptide" evidence="11">
    <location>
        <begin position="1"/>
        <end position="19"/>
    </location>
</feature>
<dbReference type="InterPro" id="IPR009003">
    <property type="entry name" value="Peptidase_S1_PA"/>
</dbReference>
<sequence length="431" mass="47436">MMILTTAVSIVLLLGSCYCDDEEEALVEEFDLEVGQSVDILSLNYPDDASANLQQIWRLKTSLGSVIQLKCDDIRLFQSNPCNDYALEITDESGTLVKCGSDYKFQYVSSGETLELVLTTGQWGRGFVKCRAQAINDQEAVQTTTQKNLYSFLEDGPVDIDSSEHGGPPGRRNTSCPCGWANKDAGRIYGGRETKVNEYPFMAGLTEEGNRLMFCGAVILDPWHALTAAHCIDEGVNYSLVVGEHDTRTESETSATYTVAVREVIVHADYVPSLFHNDIALLVLRSELRFDKYVGPVCLPTGPMNVEGEYIKLIGWGKTETGKYMNPFLQKVDLRVLSKSTCYELRPSLIPPGSPKQLCAYAAKKSACSGDSGGPLVWLHPDTNRFVLVGIVSYGTTNCGSKMPRVSTDATAYLDWIRDNMKAGDRTCSVE</sequence>
<dbReference type="InterPro" id="IPR018114">
    <property type="entry name" value="TRYPSIN_HIS"/>
</dbReference>
<dbReference type="CDD" id="cd00041">
    <property type="entry name" value="CUB"/>
    <property type="match status" value="1"/>
</dbReference>
<keyword evidence="8" id="KW-1015">Disulfide bond</keyword>
<comment type="similarity">
    <text evidence="9">Belongs to the peptidase S1 family. CLIP subfamily.</text>
</comment>
<dbReference type="PANTHER" id="PTHR24256">
    <property type="entry name" value="TRYPTASE-RELATED"/>
    <property type="match status" value="1"/>
</dbReference>
<accession>A0A2K8JRA6</accession>
<dbReference type="CDD" id="cd00190">
    <property type="entry name" value="Tryp_SPc"/>
    <property type="match status" value="1"/>
</dbReference>
<dbReference type="InterPro" id="IPR035914">
    <property type="entry name" value="Sperma_CUB_dom_sf"/>
</dbReference>
<dbReference type="InterPro" id="IPR043504">
    <property type="entry name" value="Peptidase_S1_PA_chymotrypsin"/>
</dbReference>
<dbReference type="GO" id="GO:0006508">
    <property type="term" value="P:proteolysis"/>
    <property type="evidence" value="ECO:0007669"/>
    <property type="project" value="UniProtKB-KW"/>
</dbReference>
<dbReference type="GO" id="GO:0004252">
    <property type="term" value="F:serine-type endopeptidase activity"/>
    <property type="evidence" value="ECO:0007669"/>
    <property type="project" value="InterPro"/>
</dbReference>
<dbReference type="EMBL" id="MF683274">
    <property type="protein sequence ID" value="ATU82415.1"/>
    <property type="molecule type" value="mRNA"/>
</dbReference>
<evidence type="ECO:0000256" key="3">
    <source>
        <dbReference type="ARBA" id="ARBA00022670"/>
    </source>
</evidence>
<evidence type="ECO:0000256" key="6">
    <source>
        <dbReference type="ARBA" id="ARBA00022825"/>
    </source>
</evidence>
<reference evidence="13" key="1">
    <citation type="journal article" date="2018" name="Cell. Mol. Life Sci.">
        <title>Giant fish-killing water bug reveals ancient and dynamic venom evolution in Heteroptera.</title>
        <authorList>
            <person name="Walker A.A."/>
            <person name="Hernandez-Vargas M.J."/>
            <person name="Corzo G."/>
            <person name="Fry B.G."/>
            <person name="King G.F."/>
        </authorList>
    </citation>
    <scope>NUCLEOTIDE SEQUENCE</scope>
</reference>